<protein>
    <recommendedName>
        <fullName evidence="3">Fibronectin type-III domain-containing protein</fullName>
    </recommendedName>
</protein>
<feature type="compositionally biased region" description="Polar residues" evidence="1">
    <location>
        <begin position="676"/>
        <end position="688"/>
    </location>
</feature>
<proteinExistence type="predicted"/>
<feature type="region of interest" description="Disordered" evidence="1">
    <location>
        <begin position="581"/>
        <end position="600"/>
    </location>
</feature>
<dbReference type="PROSITE" id="PS50853">
    <property type="entry name" value="FN3"/>
    <property type="match status" value="1"/>
</dbReference>
<feature type="region of interest" description="Disordered" evidence="1">
    <location>
        <begin position="662"/>
        <end position="737"/>
    </location>
</feature>
<accession>A0A1X7TG65</accession>
<dbReference type="InterPro" id="IPR003961">
    <property type="entry name" value="FN3_dom"/>
</dbReference>
<name>A0A1X7TG65_AMPQE</name>
<organism evidence="4">
    <name type="scientific">Amphimedon queenslandica</name>
    <name type="common">Sponge</name>
    <dbReference type="NCBI Taxonomy" id="400682"/>
    <lineage>
        <taxon>Eukaryota</taxon>
        <taxon>Metazoa</taxon>
        <taxon>Porifera</taxon>
        <taxon>Demospongiae</taxon>
        <taxon>Heteroscleromorpha</taxon>
        <taxon>Haplosclerida</taxon>
        <taxon>Niphatidae</taxon>
        <taxon>Amphimedon</taxon>
    </lineage>
</organism>
<keyword evidence="2" id="KW-0812">Transmembrane</keyword>
<evidence type="ECO:0000259" key="3">
    <source>
        <dbReference type="PROSITE" id="PS50853"/>
    </source>
</evidence>
<evidence type="ECO:0000256" key="2">
    <source>
        <dbReference type="SAM" id="Phobius"/>
    </source>
</evidence>
<dbReference type="CDD" id="cd00063">
    <property type="entry name" value="FN3"/>
    <property type="match status" value="1"/>
</dbReference>
<feature type="region of interest" description="Disordered" evidence="1">
    <location>
        <begin position="531"/>
        <end position="575"/>
    </location>
</feature>
<evidence type="ECO:0000256" key="1">
    <source>
        <dbReference type="SAM" id="MobiDB-lite"/>
    </source>
</evidence>
<dbReference type="InterPro" id="IPR036116">
    <property type="entry name" value="FN3_sf"/>
</dbReference>
<feature type="transmembrane region" description="Helical" evidence="2">
    <location>
        <begin position="475"/>
        <end position="503"/>
    </location>
</feature>
<sequence length="737" mass="78915">IPASENINVNRGFTELNQDIINGTIRRRQLSVHAREINNNTYVYCFAAPNNIRSDNATLTIQGLLDSVVDLDYTFINGSSVLLTWTAPYTLDNVPITGYYIVNGLVNITTTNKSIILSATNPDPCILNNVSVSPINDVGIGSSNDISFYYNITVPLITPPVSVVPVIDGQLISLNISINVTELCEREYPISITVSILNTDNAVIKNTSISTQVNDQLMITGVITVPNNLNTFIVNVSLSNNGGEFPPIPSFGFGFLGPVTNIDSSIDNCSTIDITWTAPTVDDRVSIQYYILRIYGATTGSLVNTVAVYDTSYQFVDNVLFIHRYQYVITGVNELGEGISNNDTFSYQRVPRSVKKGASDIITFNETSATASYDIPITLECTGEAPKNATVTIQCTGTGVVYDNTILVEYAKRPMNITGLISVPQYQQCNITVVFSNEAGSSKPFILAFDTTPIIDPTPSLTSTSSPDPIITRPVIIGISVGGSIAVLLIVIIIIVIIVVICYKKRNKKRGQLLPERVQFDGSSACSSVSMSNSEHDMVSKAQTETTVVPEGDNIAPKPYDIDPVEASPATPGNSEVMAKQVNKNKKQSKSSTSKKETITEGGAAKELIYSDLGLAPATTKLAKTEAPSVLYADIKKTVPKATAQPQSYDDVVVSTASGTTVIGATPPAIPDKKSNGATTTGQETNGGTDAARNLPHHVNDDSHFSSAPPSHPPPLPPHASAEGGREGRTSTVATYL</sequence>
<dbReference type="SUPFAM" id="SSF49265">
    <property type="entry name" value="Fibronectin type III"/>
    <property type="match status" value="1"/>
</dbReference>
<feature type="domain" description="Fibronectin type-III" evidence="3">
    <location>
        <begin position="67"/>
        <end position="156"/>
    </location>
</feature>
<dbReference type="SMART" id="SM00060">
    <property type="entry name" value="FN3"/>
    <property type="match status" value="2"/>
</dbReference>
<dbReference type="InParanoid" id="A0A1X7TG65"/>
<keyword evidence="2" id="KW-1133">Transmembrane helix</keyword>
<reference evidence="4" key="1">
    <citation type="submission" date="2017-05" db="UniProtKB">
        <authorList>
            <consortium name="EnsemblMetazoa"/>
        </authorList>
    </citation>
    <scope>IDENTIFICATION</scope>
</reference>
<evidence type="ECO:0000313" key="4">
    <source>
        <dbReference type="EnsemblMetazoa" id="Aqu2.1.13425_001"/>
    </source>
</evidence>
<dbReference type="EnsemblMetazoa" id="Aqu2.1.13425_001">
    <property type="protein sequence ID" value="Aqu2.1.13425_001"/>
    <property type="gene ID" value="Aqu2.1.13425"/>
</dbReference>
<dbReference type="AlphaFoldDB" id="A0A1X7TG65"/>
<keyword evidence="2" id="KW-0472">Membrane</keyword>